<dbReference type="GO" id="GO:0005829">
    <property type="term" value="C:cytosol"/>
    <property type="evidence" value="ECO:0007669"/>
    <property type="project" value="TreeGrafter"/>
</dbReference>
<gene>
    <name evidence="3" type="ORF">SAMN05444422_106111</name>
</gene>
<dbReference type="SUPFAM" id="SSF52317">
    <property type="entry name" value="Class I glutamine amidotransferase-like"/>
    <property type="match status" value="1"/>
</dbReference>
<organism evidence="3 4">
    <name type="scientific">Natronobacterium haloterrestre</name>
    <name type="common">Halobiforma haloterrestris</name>
    <dbReference type="NCBI Taxonomy" id="148448"/>
    <lineage>
        <taxon>Archaea</taxon>
        <taxon>Methanobacteriati</taxon>
        <taxon>Methanobacteriota</taxon>
        <taxon>Stenosarchaea group</taxon>
        <taxon>Halobacteria</taxon>
        <taxon>Halobacteriales</taxon>
        <taxon>Natrialbaceae</taxon>
        <taxon>Natronobacterium</taxon>
    </lineage>
</organism>
<feature type="compositionally biased region" description="Gly residues" evidence="1">
    <location>
        <begin position="245"/>
        <end position="261"/>
    </location>
</feature>
<dbReference type="RefSeq" id="WP_089788457.1">
    <property type="nucleotide sequence ID" value="NZ_FOKW01000006.1"/>
</dbReference>
<feature type="region of interest" description="Disordered" evidence="1">
    <location>
        <begin position="230"/>
        <end position="272"/>
    </location>
</feature>
<accession>A0A1I1HX49</accession>
<dbReference type="OrthoDB" id="7388at2157"/>
<dbReference type="Gene3D" id="3.40.50.880">
    <property type="match status" value="1"/>
</dbReference>
<evidence type="ECO:0000313" key="3">
    <source>
        <dbReference type="EMBL" id="SFC26023.1"/>
    </source>
</evidence>
<dbReference type="InterPro" id="IPR044992">
    <property type="entry name" value="ChyE-like"/>
</dbReference>
<name>A0A1I1HX49_NATHA</name>
<dbReference type="AlphaFoldDB" id="A0A1I1HX49"/>
<reference evidence="4" key="1">
    <citation type="submission" date="2016-10" db="EMBL/GenBank/DDBJ databases">
        <authorList>
            <person name="Varghese N."/>
            <person name="Submissions S."/>
        </authorList>
    </citation>
    <scope>NUCLEOTIDE SEQUENCE [LARGE SCALE GENOMIC DNA]</scope>
    <source>
        <strain evidence="4">DSM 13078</strain>
    </source>
</reference>
<feature type="compositionally biased region" description="Low complexity" evidence="1">
    <location>
        <begin position="230"/>
        <end position="244"/>
    </location>
</feature>
<evidence type="ECO:0000313" key="4">
    <source>
        <dbReference type="Proteomes" id="UP000199161"/>
    </source>
</evidence>
<evidence type="ECO:0000259" key="2">
    <source>
        <dbReference type="Pfam" id="PF00117"/>
    </source>
</evidence>
<dbReference type="InterPro" id="IPR017926">
    <property type="entry name" value="GATASE"/>
</dbReference>
<dbReference type="CDD" id="cd01741">
    <property type="entry name" value="GATase1_1"/>
    <property type="match status" value="1"/>
</dbReference>
<protein>
    <submittedName>
        <fullName evidence="3">GMP synthase (Glutamine-hydrolysing)</fullName>
    </submittedName>
</protein>
<dbReference type="PROSITE" id="PS51273">
    <property type="entry name" value="GATASE_TYPE_1"/>
    <property type="match status" value="1"/>
</dbReference>
<dbReference type="PANTHER" id="PTHR42695:SF5">
    <property type="entry name" value="GLUTAMINE AMIDOTRANSFERASE YLR126C-RELATED"/>
    <property type="match status" value="1"/>
</dbReference>
<dbReference type="EMBL" id="FOKW01000006">
    <property type="protein sequence ID" value="SFC26023.1"/>
    <property type="molecule type" value="Genomic_DNA"/>
</dbReference>
<dbReference type="Proteomes" id="UP000199161">
    <property type="component" value="Unassembled WGS sequence"/>
</dbReference>
<feature type="domain" description="Glutamine amidotransferase" evidence="2">
    <location>
        <begin position="39"/>
        <end position="182"/>
    </location>
</feature>
<keyword evidence="4" id="KW-1185">Reference proteome</keyword>
<evidence type="ECO:0000256" key="1">
    <source>
        <dbReference type="SAM" id="MobiDB-lite"/>
    </source>
</evidence>
<dbReference type="PANTHER" id="PTHR42695">
    <property type="entry name" value="GLUTAMINE AMIDOTRANSFERASE YLR126C-RELATED"/>
    <property type="match status" value="1"/>
</dbReference>
<dbReference type="InterPro" id="IPR029062">
    <property type="entry name" value="Class_I_gatase-like"/>
</dbReference>
<proteinExistence type="predicted"/>
<sequence>MDRLRIAVLNAAHRDENTTRNFRRELDASLSEFDVTEGEIPTDYDYDGAVVTGSRSSVYWDEEWIDATKGWVAEAIDRGVPFLGVCWGHQLLADVLGGTVEDMGTYEVGYSDIEQVADSRLFDDVPGEFLAFTSHSDAVSELPPGAKPLAENEYSNHGFRKDRAFGVQFHPEYDSKTARELVHRKELSDERLESILEEITAENYRRACPAKLVFDNFLEYVREVRAADASAEATPEAESAAGIETGSGSGGTSGTGAGGRGAEAEPETGQTN</sequence>
<dbReference type="Pfam" id="PF00117">
    <property type="entry name" value="GATase"/>
    <property type="match status" value="1"/>
</dbReference>